<evidence type="ECO:0000313" key="1">
    <source>
        <dbReference type="EMBL" id="CAG8809121.1"/>
    </source>
</evidence>
<comment type="caution">
    <text evidence="1">The sequence shown here is derived from an EMBL/GenBank/DDBJ whole genome shotgun (WGS) entry which is preliminary data.</text>
</comment>
<dbReference type="Proteomes" id="UP000789901">
    <property type="component" value="Unassembled WGS sequence"/>
</dbReference>
<dbReference type="EMBL" id="CAJVQB010026697">
    <property type="protein sequence ID" value="CAG8809121.1"/>
    <property type="molecule type" value="Genomic_DNA"/>
</dbReference>
<protein>
    <submittedName>
        <fullName evidence="1">1607_t:CDS:1</fullName>
    </submittedName>
</protein>
<sequence length="109" mass="12223">QKPLVNYESDFPSDHEKDAPVSIKITPLTNSQMSLINVFDDLEVFSDELSNVLVECNRNILDGQNEKVKGVNVQNNNAKGVDDQNYDAKGVNGKNNYAKGMDIQRRCYS</sequence>
<evidence type="ECO:0000313" key="2">
    <source>
        <dbReference type="Proteomes" id="UP000789901"/>
    </source>
</evidence>
<accession>A0ABN7W1D7</accession>
<gene>
    <name evidence="1" type="ORF">GMARGA_LOCUS24829</name>
</gene>
<name>A0ABN7W1D7_GIGMA</name>
<organism evidence="1 2">
    <name type="scientific">Gigaspora margarita</name>
    <dbReference type="NCBI Taxonomy" id="4874"/>
    <lineage>
        <taxon>Eukaryota</taxon>
        <taxon>Fungi</taxon>
        <taxon>Fungi incertae sedis</taxon>
        <taxon>Mucoromycota</taxon>
        <taxon>Glomeromycotina</taxon>
        <taxon>Glomeromycetes</taxon>
        <taxon>Diversisporales</taxon>
        <taxon>Gigasporaceae</taxon>
        <taxon>Gigaspora</taxon>
    </lineage>
</organism>
<reference evidence="1 2" key="1">
    <citation type="submission" date="2021-06" db="EMBL/GenBank/DDBJ databases">
        <authorList>
            <person name="Kallberg Y."/>
            <person name="Tangrot J."/>
            <person name="Rosling A."/>
        </authorList>
    </citation>
    <scope>NUCLEOTIDE SEQUENCE [LARGE SCALE GENOMIC DNA]</scope>
    <source>
        <strain evidence="1 2">120-4 pot B 10/14</strain>
    </source>
</reference>
<keyword evidence="2" id="KW-1185">Reference proteome</keyword>
<proteinExistence type="predicted"/>
<feature type="non-terminal residue" evidence="1">
    <location>
        <position position="1"/>
    </location>
</feature>